<name>A0A285CZN8_9RHOB</name>
<dbReference type="RefSeq" id="WP_097031065.1">
    <property type="nucleotide sequence ID" value="NZ_OAOQ01000012.1"/>
</dbReference>
<proteinExistence type="predicted"/>
<dbReference type="PANTHER" id="PTHR43689">
    <property type="entry name" value="HYDROLASE"/>
    <property type="match status" value="1"/>
</dbReference>
<gene>
    <name evidence="2" type="ORF">SAMN05878503_11263</name>
</gene>
<dbReference type="SUPFAM" id="SSF53474">
    <property type="entry name" value="alpha/beta-Hydrolases"/>
    <property type="match status" value="1"/>
</dbReference>
<feature type="domain" description="AB hydrolase-1" evidence="1">
    <location>
        <begin position="67"/>
        <end position="299"/>
    </location>
</feature>
<dbReference type="Gene3D" id="3.40.50.1820">
    <property type="entry name" value="alpha/beta hydrolase"/>
    <property type="match status" value="1"/>
</dbReference>
<protein>
    <submittedName>
        <fullName evidence="2">Pimeloyl-ACP methyl ester carboxylesterase</fullName>
    </submittedName>
</protein>
<dbReference type="Proteomes" id="UP000219467">
    <property type="component" value="Unassembled WGS sequence"/>
</dbReference>
<accession>A0A285CZN8</accession>
<dbReference type="PRINTS" id="PR00111">
    <property type="entry name" value="ABHYDROLASE"/>
</dbReference>
<dbReference type="InterPro" id="IPR000073">
    <property type="entry name" value="AB_hydrolase_1"/>
</dbReference>
<dbReference type="PANTHER" id="PTHR43689:SF8">
    <property type="entry name" value="ALPHA_BETA-HYDROLASES SUPERFAMILY PROTEIN"/>
    <property type="match status" value="1"/>
</dbReference>
<dbReference type="AlphaFoldDB" id="A0A285CZN8"/>
<keyword evidence="3" id="KW-1185">Reference proteome</keyword>
<dbReference type="InterPro" id="IPR029058">
    <property type="entry name" value="AB_hydrolase_fold"/>
</dbReference>
<reference evidence="3" key="1">
    <citation type="submission" date="2017-08" db="EMBL/GenBank/DDBJ databases">
        <authorList>
            <person name="Varghese N."/>
            <person name="Submissions S."/>
        </authorList>
    </citation>
    <scope>NUCLEOTIDE SEQUENCE [LARGE SCALE GENOMIC DNA]</scope>
    <source>
        <strain evidence="3">JA234</strain>
    </source>
</reference>
<evidence type="ECO:0000313" key="3">
    <source>
        <dbReference type="Proteomes" id="UP000219467"/>
    </source>
</evidence>
<organism evidence="2 3">
    <name type="scientific">Cereibacter ovatus</name>
    <dbReference type="NCBI Taxonomy" id="439529"/>
    <lineage>
        <taxon>Bacteria</taxon>
        <taxon>Pseudomonadati</taxon>
        <taxon>Pseudomonadota</taxon>
        <taxon>Alphaproteobacteria</taxon>
        <taxon>Rhodobacterales</taxon>
        <taxon>Paracoccaceae</taxon>
        <taxon>Cereibacter</taxon>
    </lineage>
</organism>
<evidence type="ECO:0000313" key="2">
    <source>
        <dbReference type="EMBL" id="SNX72413.1"/>
    </source>
</evidence>
<dbReference type="EMBL" id="OAOQ01000012">
    <property type="protein sequence ID" value="SNX72413.1"/>
    <property type="molecule type" value="Genomic_DNA"/>
</dbReference>
<dbReference type="Pfam" id="PF00561">
    <property type="entry name" value="Abhydrolase_1"/>
    <property type="match status" value="1"/>
</dbReference>
<sequence>MRRVRHIRLIFVLNLMASVVLGTGLALWTPDLPRAELEARYLASPADLVEVAGTMLHLRDRGPRDAPAVIMIHGFGASLHTWAGWQDRLAAERRVVSFDLPGLGLSPPDATGDYSDRRVTEIVLAIMDQLGLERADLVGNSIGGRIAFTFAARHPERVRKLVLVSPDGYESPGFTYGKAPDVPVLAEALRLWLPRPLLRLSLGMAYADSGVVTDQLVSRYHDLMRAPGVREALVERMRQTVLVRPETLLTRVQAPTLLLWGEEDAVIPVTNAPAYARALPHAQTVLLPGMGHVPQEEGPDRSLLPVAAFLRT</sequence>
<evidence type="ECO:0000259" key="1">
    <source>
        <dbReference type="Pfam" id="PF00561"/>
    </source>
</evidence>
<dbReference type="OrthoDB" id="9785847at2"/>